<protein>
    <submittedName>
        <fullName evidence="2">Uncharacterized protein</fullName>
    </submittedName>
</protein>
<evidence type="ECO:0000313" key="2">
    <source>
        <dbReference type="EMBL" id="MEQ2307946.1"/>
    </source>
</evidence>
<sequence>MGPKVLLSNGPRELEDRGCDRCTSLPYQFGGLYDGGSPALLRLSVFALRGTQLRSSLEIFEEYLRPQSGLWIIPWLAARPADSPVRGSEPCPPPNGPSRIT</sequence>
<evidence type="ECO:0000256" key="1">
    <source>
        <dbReference type="SAM" id="MobiDB-lite"/>
    </source>
</evidence>
<comment type="caution">
    <text evidence="2">The sequence shown here is derived from an EMBL/GenBank/DDBJ whole genome shotgun (WGS) entry which is preliminary data.</text>
</comment>
<evidence type="ECO:0000313" key="3">
    <source>
        <dbReference type="Proteomes" id="UP001469553"/>
    </source>
</evidence>
<gene>
    <name evidence="2" type="ORF">AMECASPLE_023239</name>
</gene>
<proteinExistence type="predicted"/>
<feature type="region of interest" description="Disordered" evidence="1">
    <location>
        <begin position="81"/>
        <end position="101"/>
    </location>
</feature>
<keyword evidence="3" id="KW-1185">Reference proteome</keyword>
<feature type="compositionally biased region" description="Pro residues" evidence="1">
    <location>
        <begin position="90"/>
        <end position="101"/>
    </location>
</feature>
<organism evidence="2 3">
    <name type="scientific">Ameca splendens</name>
    <dbReference type="NCBI Taxonomy" id="208324"/>
    <lineage>
        <taxon>Eukaryota</taxon>
        <taxon>Metazoa</taxon>
        <taxon>Chordata</taxon>
        <taxon>Craniata</taxon>
        <taxon>Vertebrata</taxon>
        <taxon>Euteleostomi</taxon>
        <taxon>Actinopterygii</taxon>
        <taxon>Neopterygii</taxon>
        <taxon>Teleostei</taxon>
        <taxon>Neoteleostei</taxon>
        <taxon>Acanthomorphata</taxon>
        <taxon>Ovalentaria</taxon>
        <taxon>Atherinomorphae</taxon>
        <taxon>Cyprinodontiformes</taxon>
        <taxon>Goodeidae</taxon>
        <taxon>Ameca</taxon>
    </lineage>
</organism>
<dbReference type="Proteomes" id="UP001469553">
    <property type="component" value="Unassembled WGS sequence"/>
</dbReference>
<reference evidence="2 3" key="1">
    <citation type="submission" date="2021-06" db="EMBL/GenBank/DDBJ databases">
        <authorList>
            <person name="Palmer J.M."/>
        </authorList>
    </citation>
    <scope>NUCLEOTIDE SEQUENCE [LARGE SCALE GENOMIC DNA]</scope>
    <source>
        <strain evidence="2 3">AS_MEX2019</strain>
        <tissue evidence="2">Muscle</tissue>
    </source>
</reference>
<name>A0ABV0ZPF7_9TELE</name>
<dbReference type="EMBL" id="JAHRIP010067958">
    <property type="protein sequence ID" value="MEQ2307946.1"/>
    <property type="molecule type" value="Genomic_DNA"/>
</dbReference>
<accession>A0ABV0ZPF7</accession>